<evidence type="ECO:0000256" key="2">
    <source>
        <dbReference type="ARBA" id="ARBA00022801"/>
    </source>
</evidence>
<dbReference type="PROSITE" id="PS01228">
    <property type="entry name" value="COF_1"/>
    <property type="match status" value="1"/>
</dbReference>
<comment type="caution">
    <text evidence="4">The sequence shown here is derived from an EMBL/GenBank/DDBJ whole genome shotgun (WGS) entry which is preliminary data.</text>
</comment>
<dbReference type="NCBIfam" id="TIGR01490">
    <property type="entry name" value="HAD-SF-IB-hyp1"/>
    <property type="match status" value="1"/>
</dbReference>
<dbReference type="InterPro" id="IPR050582">
    <property type="entry name" value="HAD-like_SerB"/>
</dbReference>
<dbReference type="SUPFAM" id="SSF56784">
    <property type="entry name" value="HAD-like"/>
    <property type="match status" value="1"/>
</dbReference>
<proteinExistence type="predicted"/>
<dbReference type="InterPro" id="IPR006385">
    <property type="entry name" value="HAD_hydro_SerB1"/>
</dbReference>
<name>A0ABX2G7T2_9BURK</name>
<keyword evidence="2 4" id="KW-0378">Hydrolase</keyword>
<dbReference type="Proteomes" id="UP001516061">
    <property type="component" value="Unassembled WGS sequence"/>
</dbReference>
<dbReference type="EMBL" id="JABSNM010000028">
    <property type="protein sequence ID" value="NRT58378.1"/>
    <property type="molecule type" value="Genomic_DNA"/>
</dbReference>
<sequence>MPHAYAFFDVDGTLLNMKSMFSFHDYWYRRWLPSHSGAVGDEFEDVSAILRALTENGSPRELVNRRYYAFFAGRSVEAVAACAEAWARSVLADPGLFIPEVLDELSNLRARSVEPVFVSGSFLEILQPIAEHLGVRQVLATRLLQAGGKYTGRFEAPQTIGTGKAVAITAFLARGTAQAAECWAFGDDASDLPMLEAVGRPVAVIGDPELGAIAQARSWRRLYVGADPDQSLLLAGSSVLAEDAV</sequence>
<dbReference type="InterPro" id="IPR023214">
    <property type="entry name" value="HAD_sf"/>
</dbReference>
<dbReference type="RefSeq" id="WP_173807399.1">
    <property type="nucleotide sequence ID" value="NZ_JABSNM010000028.1"/>
</dbReference>
<evidence type="ECO:0000256" key="3">
    <source>
        <dbReference type="ARBA" id="ARBA00022842"/>
    </source>
</evidence>
<dbReference type="GO" id="GO:0016787">
    <property type="term" value="F:hydrolase activity"/>
    <property type="evidence" value="ECO:0007669"/>
    <property type="project" value="UniProtKB-KW"/>
</dbReference>
<gene>
    <name evidence="4" type="ORF">HNQ01_004146</name>
</gene>
<dbReference type="NCBIfam" id="TIGR01488">
    <property type="entry name" value="HAD-SF-IB"/>
    <property type="match status" value="1"/>
</dbReference>
<dbReference type="PANTHER" id="PTHR43344">
    <property type="entry name" value="PHOSPHOSERINE PHOSPHATASE"/>
    <property type="match status" value="1"/>
</dbReference>
<keyword evidence="3" id="KW-0460">Magnesium</keyword>
<organism evidence="4 5">
    <name type="scientific">Sphaerotilus uruguayifluvii</name>
    <dbReference type="NCBI Taxonomy" id="2735897"/>
    <lineage>
        <taxon>Bacteria</taxon>
        <taxon>Pseudomonadati</taxon>
        <taxon>Pseudomonadota</taxon>
        <taxon>Betaproteobacteria</taxon>
        <taxon>Burkholderiales</taxon>
        <taxon>Sphaerotilaceae</taxon>
        <taxon>Sphaerotilus</taxon>
    </lineage>
</organism>
<protein>
    <submittedName>
        <fullName evidence="4">HAD superfamily hydrolase (TIGR01490 family)</fullName>
    </submittedName>
</protein>
<dbReference type="Pfam" id="PF12710">
    <property type="entry name" value="HAD"/>
    <property type="match status" value="1"/>
</dbReference>
<keyword evidence="1" id="KW-0479">Metal-binding</keyword>
<reference evidence="4 5" key="1">
    <citation type="submission" date="2020-05" db="EMBL/GenBank/DDBJ databases">
        <title>Genomic Encyclopedia of Type Strains, Phase IV (KMG-V): Genome sequencing to study the core and pangenomes of soil and plant-associated prokaryotes.</title>
        <authorList>
            <person name="Whitman W."/>
        </authorList>
    </citation>
    <scope>NUCLEOTIDE SEQUENCE [LARGE SCALE GENOMIC DNA]</scope>
    <source>
        <strain evidence="4 5">C29</strain>
    </source>
</reference>
<dbReference type="PANTHER" id="PTHR43344:SF13">
    <property type="entry name" value="PHOSPHATASE RV3661-RELATED"/>
    <property type="match status" value="1"/>
</dbReference>
<evidence type="ECO:0000313" key="4">
    <source>
        <dbReference type="EMBL" id="NRT58378.1"/>
    </source>
</evidence>
<dbReference type="Gene3D" id="1.20.1440.100">
    <property type="entry name" value="SG protein - dephosphorylation function"/>
    <property type="match status" value="1"/>
</dbReference>
<keyword evidence="5" id="KW-1185">Reference proteome</keyword>
<dbReference type="InterPro" id="IPR036412">
    <property type="entry name" value="HAD-like_sf"/>
</dbReference>
<dbReference type="Gene3D" id="3.40.50.1000">
    <property type="entry name" value="HAD superfamily/HAD-like"/>
    <property type="match status" value="1"/>
</dbReference>
<evidence type="ECO:0000313" key="5">
    <source>
        <dbReference type="Proteomes" id="UP001516061"/>
    </source>
</evidence>
<accession>A0ABX2G7T2</accession>
<evidence type="ECO:0000256" key="1">
    <source>
        <dbReference type="ARBA" id="ARBA00022723"/>
    </source>
</evidence>